<gene>
    <name evidence="1" type="ORF">CALK_0034</name>
</gene>
<evidence type="ECO:0000313" key="2">
    <source>
        <dbReference type="Proteomes" id="UP000017148"/>
    </source>
</evidence>
<organism evidence="1 2">
    <name type="scientific">Chitinivibrio alkaliphilus ACht1</name>
    <dbReference type="NCBI Taxonomy" id="1313304"/>
    <lineage>
        <taxon>Bacteria</taxon>
        <taxon>Pseudomonadati</taxon>
        <taxon>Fibrobacterota</taxon>
        <taxon>Chitinivibrionia</taxon>
        <taxon>Chitinivibrionales</taxon>
        <taxon>Chitinivibrionaceae</taxon>
        <taxon>Chitinivibrio</taxon>
    </lineage>
</organism>
<dbReference type="InterPro" id="IPR036412">
    <property type="entry name" value="HAD-like_sf"/>
</dbReference>
<dbReference type="eggNOG" id="COG4359">
    <property type="taxonomic scope" value="Bacteria"/>
</dbReference>
<protein>
    <submittedName>
        <fullName evidence="1">2,3-diketo-5-methylthio-1-phosphopentane phosphatase</fullName>
    </submittedName>
</protein>
<sequence>MSSKEFYEYFIDGAHKPHYELLLEQVQQNQLTSFGFMQKLFSAINISAHTYDRYIAQFPLYHAVQDVVSLVEKKGGTFSVISAGSCSYIRPILERHNLGHLPIFANPGRFHKGNLYLDPPTKREYRCSYYGISKEAVLRDQIPTDALCIYAGDGSSDFRAASCADIRFARSSLARRLSAAGLSYYPFESYDHIYTVLQKEI</sequence>
<dbReference type="OrthoDB" id="9804940at2"/>
<proteinExistence type="predicted"/>
<name>U7D8F3_9BACT</name>
<dbReference type="Proteomes" id="UP000017148">
    <property type="component" value="Unassembled WGS sequence"/>
</dbReference>
<dbReference type="SUPFAM" id="SSF56784">
    <property type="entry name" value="HAD-like"/>
    <property type="match status" value="1"/>
</dbReference>
<dbReference type="NCBIfam" id="TIGR01488">
    <property type="entry name" value="HAD-SF-IB"/>
    <property type="match status" value="1"/>
</dbReference>
<reference evidence="1 2" key="1">
    <citation type="journal article" date="2013" name="Environ. Microbiol.">
        <title>Genome analysis of Chitinivibrio alkaliphilus gen. nov., sp. nov., a novel extremely haloalkaliphilic anaerobic chitinolytic bacterium from the candidate phylum Termite Group 3.</title>
        <authorList>
            <person name="Sorokin D.Y."/>
            <person name="Gumerov V.M."/>
            <person name="Rakitin A.L."/>
            <person name="Beletsky A.V."/>
            <person name="Damste J.S."/>
            <person name="Muyzer G."/>
            <person name="Mardanov A.V."/>
            <person name="Ravin N.V."/>
        </authorList>
    </citation>
    <scope>NUCLEOTIDE SEQUENCE [LARGE SCALE GENOMIC DNA]</scope>
    <source>
        <strain evidence="1 2">ACht1</strain>
    </source>
</reference>
<keyword evidence="2" id="KW-1185">Reference proteome</keyword>
<dbReference type="AlphaFoldDB" id="U7D8F3"/>
<dbReference type="InterPro" id="IPR023214">
    <property type="entry name" value="HAD_sf"/>
</dbReference>
<accession>U7D8F3</accession>
<dbReference type="Gene3D" id="3.40.50.1000">
    <property type="entry name" value="HAD superfamily/HAD-like"/>
    <property type="match status" value="1"/>
</dbReference>
<dbReference type="STRING" id="1313304.CALK_0034"/>
<evidence type="ECO:0000313" key="1">
    <source>
        <dbReference type="EMBL" id="ERP39245.1"/>
    </source>
</evidence>
<dbReference type="EMBL" id="ASJR01000001">
    <property type="protein sequence ID" value="ERP39245.1"/>
    <property type="molecule type" value="Genomic_DNA"/>
</dbReference>
<dbReference type="Gene3D" id="3.90.1470.20">
    <property type="match status" value="1"/>
</dbReference>
<comment type="caution">
    <text evidence="1">The sequence shown here is derived from an EMBL/GenBank/DDBJ whole genome shotgun (WGS) entry which is preliminary data.</text>
</comment>